<dbReference type="PANTHER" id="PTHR21580">
    <property type="entry name" value="SHIPPO-1-RELATED"/>
    <property type="match status" value="1"/>
</dbReference>
<proteinExistence type="predicted"/>
<name>A0ABR2IMW7_9EUKA</name>
<protein>
    <submittedName>
        <fullName evidence="3">Outer dense fiber protein 3-like protein 2</fullName>
    </submittedName>
</protein>
<keyword evidence="4" id="KW-1185">Reference proteome</keyword>
<dbReference type="EMBL" id="JAPFFF010000016">
    <property type="protein sequence ID" value="KAK8865104.1"/>
    <property type="molecule type" value="Genomic_DNA"/>
</dbReference>
<accession>A0ABR2IMW7</accession>
<reference evidence="3 4" key="1">
    <citation type="submission" date="2024-04" db="EMBL/GenBank/DDBJ databases">
        <title>Tritrichomonas musculus Genome.</title>
        <authorList>
            <person name="Alves-Ferreira E."/>
            <person name="Grigg M."/>
            <person name="Lorenzi H."/>
            <person name="Galac M."/>
        </authorList>
    </citation>
    <scope>NUCLEOTIDE SEQUENCE [LARGE SCALE GENOMIC DNA]</scope>
    <source>
        <strain evidence="3 4">EAF2021</strain>
    </source>
</reference>
<evidence type="ECO:0000256" key="1">
    <source>
        <dbReference type="SAM" id="MobiDB-lite"/>
    </source>
</evidence>
<dbReference type="PANTHER" id="PTHR21580:SF28">
    <property type="entry name" value="BOREALIN N-TERMINAL DOMAIN-CONTAINING PROTEIN-RELATED"/>
    <property type="match status" value="1"/>
</dbReference>
<feature type="region of interest" description="Disordered" evidence="1">
    <location>
        <begin position="133"/>
        <end position="180"/>
    </location>
</feature>
<gene>
    <name evidence="3" type="ORF">M9Y10_010636</name>
    <name evidence="2" type="ORF">M9Y10_027578</name>
</gene>
<dbReference type="Proteomes" id="UP001470230">
    <property type="component" value="Unassembled WGS sequence"/>
</dbReference>
<dbReference type="EMBL" id="JAPFFF010000377">
    <property type="protein sequence ID" value="KAK8834525.1"/>
    <property type="molecule type" value="Genomic_DNA"/>
</dbReference>
<feature type="region of interest" description="Disordered" evidence="1">
    <location>
        <begin position="1"/>
        <end position="110"/>
    </location>
</feature>
<dbReference type="Pfam" id="PF07004">
    <property type="entry name" value="SHIPPO-rpt"/>
    <property type="match status" value="3"/>
</dbReference>
<dbReference type="InterPro" id="IPR010736">
    <property type="entry name" value="SHIPPO-rpt"/>
</dbReference>
<dbReference type="InterPro" id="IPR051291">
    <property type="entry name" value="CIMAP"/>
</dbReference>
<organism evidence="3 4">
    <name type="scientific">Tritrichomonas musculus</name>
    <dbReference type="NCBI Taxonomy" id="1915356"/>
    <lineage>
        <taxon>Eukaryota</taxon>
        <taxon>Metamonada</taxon>
        <taxon>Parabasalia</taxon>
        <taxon>Tritrichomonadida</taxon>
        <taxon>Tritrichomonadidae</taxon>
        <taxon>Tritrichomonas</taxon>
    </lineage>
</organism>
<evidence type="ECO:0000313" key="3">
    <source>
        <dbReference type="EMBL" id="KAK8865104.1"/>
    </source>
</evidence>
<evidence type="ECO:0000313" key="2">
    <source>
        <dbReference type="EMBL" id="KAK8834525.1"/>
    </source>
</evidence>
<sequence length="203" mass="22159">MLFARCTGRREAGPGPGAYETRGRNNGPQFTIKGRYSTTERHLDAPYRTLPTTVGRGPKISLGSRHSQRSSYATPGPSYVPPPLGADSKKVTMSHRHGQVRDSRADNPGPGAYDIQPRFANDAPKSTLHSRTKLNETGSISPGPAAYLPKDDATRKRAPSASIHVRTRTRGPEATPGYYYNGSTLKGPRFTIGRREELDLVMI</sequence>
<comment type="caution">
    <text evidence="3">The sequence shown here is derived from an EMBL/GenBank/DDBJ whole genome shotgun (WGS) entry which is preliminary data.</text>
</comment>
<evidence type="ECO:0000313" key="4">
    <source>
        <dbReference type="Proteomes" id="UP001470230"/>
    </source>
</evidence>